<gene>
    <name evidence="4" type="ORF">CRI94_14510</name>
</gene>
<feature type="domain" description="N-acetyltransferase" evidence="3">
    <location>
        <begin position="6"/>
        <end position="149"/>
    </location>
</feature>
<protein>
    <submittedName>
        <fullName evidence="4">GNAT family N-acetyltransferase</fullName>
    </submittedName>
</protein>
<dbReference type="RefSeq" id="WP_098077373.1">
    <property type="nucleotide sequence ID" value="NZ_PDEQ01000008.1"/>
</dbReference>
<keyword evidence="5" id="KW-1185">Reference proteome</keyword>
<evidence type="ECO:0000256" key="1">
    <source>
        <dbReference type="ARBA" id="ARBA00022679"/>
    </source>
</evidence>
<dbReference type="InterPro" id="IPR000182">
    <property type="entry name" value="GNAT_dom"/>
</dbReference>
<dbReference type="Gene3D" id="3.40.630.30">
    <property type="match status" value="1"/>
</dbReference>
<organism evidence="4 5">
    <name type="scientific">Longibacter salinarum</name>
    <dbReference type="NCBI Taxonomy" id="1850348"/>
    <lineage>
        <taxon>Bacteria</taxon>
        <taxon>Pseudomonadati</taxon>
        <taxon>Rhodothermota</taxon>
        <taxon>Rhodothermia</taxon>
        <taxon>Rhodothermales</taxon>
        <taxon>Salisaetaceae</taxon>
        <taxon>Longibacter</taxon>
    </lineage>
</organism>
<evidence type="ECO:0000313" key="5">
    <source>
        <dbReference type="Proteomes" id="UP000220102"/>
    </source>
</evidence>
<dbReference type="InterPro" id="IPR050832">
    <property type="entry name" value="Bact_Acetyltransf"/>
</dbReference>
<dbReference type="InterPro" id="IPR016181">
    <property type="entry name" value="Acyl_CoA_acyltransferase"/>
</dbReference>
<dbReference type="Pfam" id="PF13673">
    <property type="entry name" value="Acetyltransf_10"/>
    <property type="match status" value="1"/>
</dbReference>
<evidence type="ECO:0000259" key="3">
    <source>
        <dbReference type="PROSITE" id="PS51186"/>
    </source>
</evidence>
<comment type="caution">
    <text evidence="4">The sequence shown here is derived from an EMBL/GenBank/DDBJ whole genome shotgun (WGS) entry which is preliminary data.</text>
</comment>
<keyword evidence="1 4" id="KW-0808">Transferase</keyword>
<name>A0A2A8CUX0_9BACT</name>
<keyword evidence="2" id="KW-0012">Acyltransferase</keyword>
<dbReference type="PROSITE" id="PS51186">
    <property type="entry name" value="GNAT"/>
    <property type="match status" value="1"/>
</dbReference>
<dbReference type="PANTHER" id="PTHR43877">
    <property type="entry name" value="AMINOALKYLPHOSPHONATE N-ACETYLTRANSFERASE-RELATED-RELATED"/>
    <property type="match status" value="1"/>
</dbReference>
<dbReference type="AlphaFoldDB" id="A0A2A8CUX0"/>
<dbReference type="EMBL" id="PDEQ01000008">
    <property type="protein sequence ID" value="PEN12248.1"/>
    <property type="molecule type" value="Genomic_DNA"/>
</dbReference>
<evidence type="ECO:0000313" key="4">
    <source>
        <dbReference type="EMBL" id="PEN12248.1"/>
    </source>
</evidence>
<proteinExistence type="predicted"/>
<accession>A0A2A8CUX0</accession>
<dbReference type="Proteomes" id="UP000220102">
    <property type="component" value="Unassembled WGS sequence"/>
</dbReference>
<evidence type="ECO:0000256" key="2">
    <source>
        <dbReference type="ARBA" id="ARBA00023315"/>
    </source>
</evidence>
<dbReference type="CDD" id="cd04301">
    <property type="entry name" value="NAT_SF"/>
    <property type="match status" value="1"/>
</dbReference>
<dbReference type="SUPFAM" id="SSF55729">
    <property type="entry name" value="Acyl-CoA N-acyltransferases (Nat)"/>
    <property type="match status" value="1"/>
</dbReference>
<sequence>MSDLHIAIISTTDDDWASARAVREVVFVEEQDCPPDEEWDGYDESCRHLIGRVGDDVVATARWRAVEHQGRTMAKLERFAVLDAHRGRGYGRELVQAALDDAREAGHNAFLLHAQAHLEDFYASFGFSSTGRRFTEVGISHVEMIMEVETDPSAT</sequence>
<dbReference type="GO" id="GO:0016747">
    <property type="term" value="F:acyltransferase activity, transferring groups other than amino-acyl groups"/>
    <property type="evidence" value="ECO:0007669"/>
    <property type="project" value="InterPro"/>
</dbReference>
<dbReference type="OrthoDB" id="9796171at2"/>
<reference evidence="4 5" key="1">
    <citation type="submission" date="2017-10" db="EMBL/GenBank/DDBJ databases">
        <title>Draft genome of Longibacter Salinarum.</title>
        <authorList>
            <person name="Goh K.M."/>
            <person name="Shamsir M.S."/>
            <person name="Lim S.W."/>
        </authorList>
    </citation>
    <scope>NUCLEOTIDE SEQUENCE [LARGE SCALE GENOMIC DNA]</scope>
    <source>
        <strain evidence="4 5">KCTC 52045</strain>
    </source>
</reference>